<evidence type="ECO:0000256" key="1">
    <source>
        <dbReference type="ARBA" id="ARBA00022729"/>
    </source>
</evidence>
<dbReference type="InterPro" id="IPR000683">
    <property type="entry name" value="Gfo/Idh/MocA-like_OxRdtase_N"/>
</dbReference>
<keyword evidence="1" id="KW-0732">Signal</keyword>
<dbReference type="EMBL" id="CP059733">
    <property type="protein sequence ID" value="WDE08159.1"/>
    <property type="molecule type" value="Genomic_DNA"/>
</dbReference>
<dbReference type="AlphaFoldDB" id="A0AAF0CDJ3"/>
<dbReference type="InterPro" id="IPR055170">
    <property type="entry name" value="GFO_IDH_MocA-like_dom"/>
</dbReference>
<proteinExistence type="predicted"/>
<feature type="domain" description="Gfo/Idh/MocA-like oxidoreductase N-terminal" evidence="2">
    <location>
        <begin position="2"/>
        <end position="128"/>
    </location>
</feature>
<gene>
    <name evidence="4" type="ORF">SG34_006695</name>
</gene>
<dbReference type="Pfam" id="PF01408">
    <property type="entry name" value="GFO_IDH_MocA"/>
    <property type="match status" value="1"/>
</dbReference>
<evidence type="ECO:0000313" key="5">
    <source>
        <dbReference type="Proteomes" id="UP000032352"/>
    </source>
</evidence>
<feature type="domain" description="GFO/IDH/MocA-like oxidoreductase" evidence="3">
    <location>
        <begin position="140"/>
        <end position="269"/>
    </location>
</feature>
<evidence type="ECO:0000313" key="4">
    <source>
        <dbReference type="EMBL" id="WDE08159.1"/>
    </source>
</evidence>
<dbReference type="InterPro" id="IPR036291">
    <property type="entry name" value="NAD(P)-bd_dom_sf"/>
</dbReference>
<protein>
    <submittedName>
        <fullName evidence="4">Gfo/Idh/MocA family oxidoreductase</fullName>
    </submittedName>
</protein>
<organism evidence="4 5">
    <name type="scientific">Thalassomonas viridans</name>
    <dbReference type="NCBI Taxonomy" id="137584"/>
    <lineage>
        <taxon>Bacteria</taxon>
        <taxon>Pseudomonadati</taxon>
        <taxon>Pseudomonadota</taxon>
        <taxon>Gammaproteobacteria</taxon>
        <taxon>Alteromonadales</taxon>
        <taxon>Colwelliaceae</taxon>
        <taxon>Thalassomonas</taxon>
    </lineage>
</organism>
<reference evidence="4 5" key="2">
    <citation type="journal article" date="2022" name="Mar. Drugs">
        <title>Bioassay-Guided Fractionation Leads to the Detection of Cholic Acid Generated by the Rare Thalassomonas sp.</title>
        <authorList>
            <person name="Pheiffer F."/>
            <person name="Schneider Y.K."/>
            <person name="Hansen E.H."/>
            <person name="Andersen J.H."/>
            <person name="Isaksson J."/>
            <person name="Busche T."/>
            <person name="R C."/>
            <person name="Kalinowski J."/>
            <person name="Zyl L.V."/>
            <person name="Trindade M."/>
        </authorList>
    </citation>
    <scope>NUCLEOTIDE SEQUENCE [LARGE SCALE GENOMIC DNA]</scope>
    <source>
        <strain evidence="4 5">XOM25</strain>
    </source>
</reference>
<dbReference type="Pfam" id="PF22725">
    <property type="entry name" value="GFO_IDH_MocA_C3"/>
    <property type="match status" value="1"/>
</dbReference>
<evidence type="ECO:0000259" key="2">
    <source>
        <dbReference type="Pfam" id="PF01408"/>
    </source>
</evidence>
<sequence length="400" mass="43607">MGMVGGGQGAFIGAIHRIAAQMDNEIELVCGAFSSDPERSLESGKALYLDPARCYGSYQEMFHREKELPADKRMDMVTIVTPNHLHFPVARLALESGFHVMSDKPATLTLKEALELAALVKQSSLLYGLSHTYTGYPMVKEAKSRIAAGALGKIKKVVVEYPQGWLAAKENEQSKQASWRLDPAQSGISCCIGDIGVHAANLAEYITGLEITALSASLTTNVEDRLLDDDGTVLLRFNNNAHGVLLASQISVGEENNLRIRVYGERASLDWSQLEPNSLLMKFPDQASQLIRSGVGELAQATITSLRTPAGHPEGYLEAFANLYRGFAYRLRSRLETDNTGGHLLEETNALDVPGIYEAVRGMAFIENVVAASQSELKWHPFSLVPNEELAIIPQGAKHA</sequence>
<dbReference type="SUPFAM" id="SSF55347">
    <property type="entry name" value="Glyceraldehyde-3-phosphate dehydrogenase-like, C-terminal domain"/>
    <property type="match status" value="1"/>
</dbReference>
<name>A0AAF0CDJ3_9GAMM</name>
<dbReference type="PANTHER" id="PTHR43708:SF3">
    <property type="entry name" value="OXIDOREDUCTASE"/>
    <property type="match status" value="1"/>
</dbReference>
<evidence type="ECO:0000259" key="3">
    <source>
        <dbReference type="Pfam" id="PF22725"/>
    </source>
</evidence>
<dbReference type="InterPro" id="IPR051317">
    <property type="entry name" value="Gfo/Idh/MocA_oxidoreduct"/>
</dbReference>
<dbReference type="PANTHER" id="PTHR43708">
    <property type="entry name" value="CONSERVED EXPRESSED OXIDOREDUCTASE (EUROFUNG)"/>
    <property type="match status" value="1"/>
</dbReference>
<dbReference type="Gene3D" id="3.30.360.10">
    <property type="entry name" value="Dihydrodipicolinate Reductase, domain 2"/>
    <property type="match status" value="1"/>
</dbReference>
<dbReference type="Proteomes" id="UP000032352">
    <property type="component" value="Chromosome"/>
</dbReference>
<dbReference type="SUPFAM" id="SSF51735">
    <property type="entry name" value="NAD(P)-binding Rossmann-fold domains"/>
    <property type="match status" value="1"/>
</dbReference>
<accession>A0AAF0CDJ3</accession>
<dbReference type="Gene3D" id="3.40.50.720">
    <property type="entry name" value="NAD(P)-binding Rossmann-like Domain"/>
    <property type="match status" value="1"/>
</dbReference>
<keyword evidence="5" id="KW-1185">Reference proteome</keyword>
<dbReference type="GO" id="GO:0000166">
    <property type="term" value="F:nucleotide binding"/>
    <property type="evidence" value="ECO:0007669"/>
    <property type="project" value="InterPro"/>
</dbReference>
<dbReference type="KEGG" id="tvd:SG34_006695"/>
<reference evidence="4 5" key="1">
    <citation type="journal article" date="2015" name="Genome Announc.">
        <title>Draft Genome Sequences of Marine Isolates of Thalassomonas viridans and Thalassomonas actiniarum.</title>
        <authorList>
            <person name="Olonade I."/>
            <person name="van Zyl L.J."/>
            <person name="Trindade M."/>
        </authorList>
    </citation>
    <scope>NUCLEOTIDE SEQUENCE [LARGE SCALE GENOMIC DNA]</scope>
    <source>
        <strain evidence="4 5">XOM25</strain>
    </source>
</reference>